<dbReference type="Proteomes" id="UP000732399">
    <property type="component" value="Unassembled WGS sequence"/>
</dbReference>
<feature type="region of interest" description="Disordered" evidence="1">
    <location>
        <begin position="91"/>
        <end position="118"/>
    </location>
</feature>
<dbReference type="SMART" id="SM00014">
    <property type="entry name" value="acidPPc"/>
    <property type="match status" value="1"/>
</dbReference>
<feature type="domain" description="Phosphatidic acid phosphatase type 2/haloperoxidase" evidence="2">
    <location>
        <begin position="70"/>
        <end position="181"/>
    </location>
</feature>
<evidence type="ECO:0000259" key="2">
    <source>
        <dbReference type="SMART" id="SM00014"/>
    </source>
</evidence>
<dbReference type="EMBL" id="JAAVJH010000001">
    <property type="protein sequence ID" value="NJR77069.1"/>
    <property type="molecule type" value="Genomic_DNA"/>
</dbReference>
<proteinExistence type="predicted"/>
<dbReference type="InterPro" id="IPR000326">
    <property type="entry name" value="PAP2/HPO"/>
</dbReference>
<gene>
    <name evidence="3" type="ORF">HBH26_00385</name>
</gene>
<evidence type="ECO:0000313" key="4">
    <source>
        <dbReference type="Proteomes" id="UP000732399"/>
    </source>
</evidence>
<comment type="caution">
    <text evidence="3">The sequence shown here is derived from an EMBL/GenBank/DDBJ whole genome shotgun (WGS) entry which is preliminary data.</text>
</comment>
<feature type="compositionally biased region" description="Basic and acidic residues" evidence="1">
    <location>
        <begin position="91"/>
        <end position="115"/>
    </location>
</feature>
<dbReference type="SUPFAM" id="SSF48317">
    <property type="entry name" value="Acid phosphatase/Vanadium-dependent haloperoxidase"/>
    <property type="match status" value="1"/>
</dbReference>
<protein>
    <submittedName>
        <fullName evidence="3">Phosphatase PAP2 family protein</fullName>
    </submittedName>
</protein>
<name>A0ABX1CGB6_9SPHN</name>
<evidence type="ECO:0000256" key="1">
    <source>
        <dbReference type="SAM" id="MobiDB-lite"/>
    </source>
</evidence>
<accession>A0ABX1CGB6</accession>
<sequence length="208" mass="21318">MSKKKSSAKKAAHAEHRALAPLVALRDSRAVKALEPLAKASDEPPLMLLALGTLAAGTLLRRPTMIRTGARMVASHLVATGAKTLLKAAVDRTRPHAAGDRPSVKKGTGTKDKSKNAFPSGHTAGAVAVAQAVAHEVPGAAPAARALAGTAGALQVPRGAHYLSDVIAGAAVGWLSERIAGVALKAADRGRMRLLDRRAEEEAAAHPS</sequence>
<dbReference type="InterPro" id="IPR036938">
    <property type="entry name" value="PAP2/HPO_sf"/>
</dbReference>
<reference evidence="3 4" key="1">
    <citation type="submission" date="2020-03" db="EMBL/GenBank/DDBJ databases">
        <authorList>
            <person name="Wang L."/>
            <person name="He N."/>
            <person name="Li Y."/>
            <person name="Fang Y."/>
            <person name="Zhang F."/>
        </authorList>
    </citation>
    <scope>NUCLEOTIDE SEQUENCE [LARGE SCALE GENOMIC DNA]</scope>
    <source>
        <strain evidence="3 4">36D10-4-7</strain>
    </source>
</reference>
<organism evidence="3 4">
    <name type="scientific">Sphingomonas corticis</name>
    <dbReference type="NCBI Taxonomy" id="2722791"/>
    <lineage>
        <taxon>Bacteria</taxon>
        <taxon>Pseudomonadati</taxon>
        <taxon>Pseudomonadota</taxon>
        <taxon>Alphaproteobacteria</taxon>
        <taxon>Sphingomonadales</taxon>
        <taxon>Sphingomonadaceae</taxon>
        <taxon>Sphingomonas</taxon>
    </lineage>
</organism>
<evidence type="ECO:0000313" key="3">
    <source>
        <dbReference type="EMBL" id="NJR77069.1"/>
    </source>
</evidence>
<dbReference type="Pfam" id="PF01569">
    <property type="entry name" value="PAP2"/>
    <property type="match status" value="1"/>
</dbReference>
<keyword evidence="4" id="KW-1185">Reference proteome</keyword>
<dbReference type="Gene3D" id="1.20.144.10">
    <property type="entry name" value="Phosphatidic acid phosphatase type 2/haloperoxidase"/>
    <property type="match status" value="1"/>
</dbReference>
<dbReference type="RefSeq" id="WP_168132583.1">
    <property type="nucleotide sequence ID" value="NZ_JAAVJH010000001.1"/>
</dbReference>